<evidence type="ECO:0008006" key="4">
    <source>
        <dbReference type="Google" id="ProtNLM"/>
    </source>
</evidence>
<evidence type="ECO:0000313" key="3">
    <source>
        <dbReference type="Proteomes" id="UP000317835"/>
    </source>
</evidence>
<reference evidence="2 3" key="1">
    <citation type="submission" date="2019-02" db="EMBL/GenBank/DDBJ databases">
        <title>Deep-cultivation of Planctomycetes and their phenomic and genomic characterization uncovers novel biology.</title>
        <authorList>
            <person name="Wiegand S."/>
            <person name="Jogler M."/>
            <person name="Boedeker C."/>
            <person name="Pinto D."/>
            <person name="Vollmers J."/>
            <person name="Rivas-Marin E."/>
            <person name="Kohn T."/>
            <person name="Peeters S.H."/>
            <person name="Heuer A."/>
            <person name="Rast P."/>
            <person name="Oberbeckmann S."/>
            <person name="Bunk B."/>
            <person name="Jeske O."/>
            <person name="Meyerdierks A."/>
            <person name="Storesund J.E."/>
            <person name="Kallscheuer N."/>
            <person name="Luecker S."/>
            <person name="Lage O.M."/>
            <person name="Pohl T."/>
            <person name="Merkel B.J."/>
            <person name="Hornburger P."/>
            <person name="Mueller R.-W."/>
            <person name="Bruemmer F."/>
            <person name="Labrenz M."/>
            <person name="Spormann A.M."/>
            <person name="Op den Camp H."/>
            <person name="Overmann J."/>
            <person name="Amann R."/>
            <person name="Jetten M.S.M."/>
            <person name="Mascher T."/>
            <person name="Medema M.H."/>
            <person name="Devos D.P."/>
            <person name="Kaster A.-K."/>
            <person name="Ovreas L."/>
            <person name="Rohde M."/>
            <person name="Galperin M.Y."/>
            <person name="Jogler C."/>
        </authorList>
    </citation>
    <scope>NUCLEOTIDE SEQUENCE [LARGE SCALE GENOMIC DNA]</scope>
    <source>
        <strain evidence="2 3">ElP</strain>
    </source>
</reference>
<organism evidence="2 3">
    <name type="scientific">Tautonia plasticadhaerens</name>
    <dbReference type="NCBI Taxonomy" id="2527974"/>
    <lineage>
        <taxon>Bacteria</taxon>
        <taxon>Pseudomonadati</taxon>
        <taxon>Planctomycetota</taxon>
        <taxon>Planctomycetia</taxon>
        <taxon>Isosphaerales</taxon>
        <taxon>Isosphaeraceae</taxon>
        <taxon>Tautonia</taxon>
    </lineage>
</organism>
<dbReference type="KEGG" id="tpla:ElP_42230"/>
<evidence type="ECO:0000256" key="1">
    <source>
        <dbReference type="SAM" id="SignalP"/>
    </source>
</evidence>
<dbReference type="EMBL" id="CP036426">
    <property type="protein sequence ID" value="QDV36303.1"/>
    <property type="molecule type" value="Genomic_DNA"/>
</dbReference>
<keyword evidence="3" id="KW-1185">Reference proteome</keyword>
<keyword evidence="1" id="KW-0732">Signal</keyword>
<dbReference type="AlphaFoldDB" id="A0A518H640"/>
<dbReference type="Proteomes" id="UP000317835">
    <property type="component" value="Chromosome"/>
</dbReference>
<protein>
    <recommendedName>
        <fullName evidence="4">VWFA domain-containing protein</fullName>
    </recommendedName>
</protein>
<accession>A0A518H640</accession>
<name>A0A518H640_9BACT</name>
<sequence length="866" mass="95811" precursor="true">MRRRTGPAAARIPAPWALAVALLLTAGTAARGQQVEIPGGKPVPQAFMPAPVDPDPITGEIPENAPRVAWRVWAAHADFRPRSRPELASPPAFGSRGLSFLEPSHVLMKYQGSDNHEYLLLASGTPATNLSGVRQVLGWVPRDYVIDEARAERSAGSAVPVKAMLVNDAERPDTFTEDTGAFQEAVWTQAVPEPLDDEAGRKAYRLKQYALFNIFWIYARTPHGPLTSTAEDRDRAWLLIGTSPNLTIDAMTGSDNASEVIQGWVPERRALLWLTREGLAWDRASTLPQARDRRKDRGAVYTSAGDAYAASYPETFAQMAGGPAPAQVEAIATEGAVESDEGGWESVAYKPHHMRMPRLNWPGPFDEDKTEFPERGDPTGKNELIRVGSISGFDGLSPEEVADRNQKLDEIGRLLEVTEILFVIDDTISMGVHFEAVAKAVEAIEKDAKSLESRQRSEGGKAPLIRAAVSFYNDTDGRPEGAVPYSVMPLRPAAEFGGSIAREVRGHATNNGGDEREMVFFGLAKAIEAAHFSAFSRKVVVLIGDAGDKSDPEDPSHAEAVGRLFRPASDAPIELVSVQVVPPQPGAESGAFDRQVRHLAAFLNGSRREGGRTLGRNEILRPGQELDELLSETYEEVVAEARRKRLEIDQLRAGDFNTEIGGDIKAILRRLGIDVDAIRRQSEGKFQLFRPGYVWRYPQGMEGRSRQVRDVVLLNGAEIQDLITSLEKIADWRFGGPQRSRATKEGLRELIDALVGEYADDNISFQEAMRRRMELRLRTGLLALRPKAGELDVSLQHIEDIHHRVSLLRDIVADQERDWVVRRVPDGNQELIIHTPGPEVRQSRRWFTIPGGSARWYWIDVEDELP</sequence>
<feature type="signal peptide" evidence="1">
    <location>
        <begin position="1"/>
        <end position="19"/>
    </location>
</feature>
<dbReference type="OrthoDB" id="9805121at2"/>
<gene>
    <name evidence="2" type="ORF">ElP_42230</name>
</gene>
<evidence type="ECO:0000313" key="2">
    <source>
        <dbReference type="EMBL" id="QDV36303.1"/>
    </source>
</evidence>
<feature type="chain" id="PRO_5021884387" description="VWFA domain-containing protein" evidence="1">
    <location>
        <begin position="20"/>
        <end position="866"/>
    </location>
</feature>
<proteinExistence type="predicted"/>
<dbReference type="RefSeq" id="WP_145272462.1">
    <property type="nucleotide sequence ID" value="NZ_CP036426.1"/>
</dbReference>